<dbReference type="STRING" id="90262.A0A1X2ISG0"/>
<sequence>MFRFDNFRKPSVGVSLDNTTHSIDEDPLTSLTTDDKISNNSTGDNKSPSFLQRIASSETIFRPTPNKRPSTSNLNKSSSSSALQSTSFSIPIPSNSWGMKTLSQLQDSGNSDYDDIINLLLDGDKAVLLLPVSRPTHPSVHIDLEFIKDHVVIYPPHQDRSHVMSLSGIRGVFQKDQFVAFELSSSDYDITFSMAKANEKKSPFDTFDLDPSSITPDHPVCNILATHVPVKIRNDKIIQAMLIQKPLSKSDVMDWMQNRHSPRRNETKTKLTPSTTIIPSSPLDDPLAHTVNTFLDAYRHRPPKTITMASEQWADFLDDLRDSMDDDGMGKSVDDRMDAIESYMCRELYDK</sequence>
<protein>
    <submittedName>
        <fullName evidence="2">Uncharacterized protein</fullName>
    </submittedName>
</protein>
<feature type="compositionally biased region" description="Polar residues" evidence="1">
    <location>
        <begin position="38"/>
        <end position="59"/>
    </location>
</feature>
<dbReference type="Proteomes" id="UP000193560">
    <property type="component" value="Unassembled WGS sequence"/>
</dbReference>
<name>A0A1X2ISG0_9FUNG</name>
<dbReference type="AlphaFoldDB" id="A0A1X2ISG0"/>
<organism evidence="2 3">
    <name type="scientific">Absidia repens</name>
    <dbReference type="NCBI Taxonomy" id="90262"/>
    <lineage>
        <taxon>Eukaryota</taxon>
        <taxon>Fungi</taxon>
        <taxon>Fungi incertae sedis</taxon>
        <taxon>Mucoromycota</taxon>
        <taxon>Mucoromycotina</taxon>
        <taxon>Mucoromycetes</taxon>
        <taxon>Mucorales</taxon>
        <taxon>Cunninghamellaceae</taxon>
        <taxon>Absidia</taxon>
    </lineage>
</organism>
<evidence type="ECO:0000313" key="3">
    <source>
        <dbReference type="Proteomes" id="UP000193560"/>
    </source>
</evidence>
<gene>
    <name evidence="2" type="ORF">BCR42DRAFT_407543</name>
</gene>
<feature type="region of interest" description="Disordered" evidence="1">
    <location>
        <begin position="13"/>
        <end position="81"/>
    </location>
</feature>
<keyword evidence="3" id="KW-1185">Reference proteome</keyword>
<proteinExistence type="predicted"/>
<accession>A0A1X2ISG0</accession>
<feature type="compositionally biased region" description="Low complexity" evidence="1">
    <location>
        <begin position="70"/>
        <end position="81"/>
    </location>
</feature>
<reference evidence="2 3" key="1">
    <citation type="submission" date="2016-07" db="EMBL/GenBank/DDBJ databases">
        <title>Pervasive Adenine N6-methylation of Active Genes in Fungi.</title>
        <authorList>
            <consortium name="DOE Joint Genome Institute"/>
            <person name="Mondo S.J."/>
            <person name="Dannebaum R.O."/>
            <person name="Kuo R.C."/>
            <person name="Labutti K."/>
            <person name="Haridas S."/>
            <person name="Kuo A."/>
            <person name="Salamov A."/>
            <person name="Ahrendt S.R."/>
            <person name="Lipzen A."/>
            <person name="Sullivan W."/>
            <person name="Andreopoulos W.B."/>
            <person name="Clum A."/>
            <person name="Lindquist E."/>
            <person name="Daum C."/>
            <person name="Ramamoorthy G.K."/>
            <person name="Gryganskyi A."/>
            <person name="Culley D."/>
            <person name="Magnuson J.K."/>
            <person name="James T.Y."/>
            <person name="O'Malley M.A."/>
            <person name="Stajich J.E."/>
            <person name="Spatafora J.W."/>
            <person name="Visel A."/>
            <person name="Grigoriev I.V."/>
        </authorList>
    </citation>
    <scope>NUCLEOTIDE SEQUENCE [LARGE SCALE GENOMIC DNA]</scope>
    <source>
        <strain evidence="2 3">NRRL 1336</strain>
    </source>
</reference>
<dbReference type="EMBL" id="MCGE01000005">
    <property type="protein sequence ID" value="ORZ21435.1"/>
    <property type="molecule type" value="Genomic_DNA"/>
</dbReference>
<dbReference type="OrthoDB" id="10264848at2759"/>
<evidence type="ECO:0000313" key="2">
    <source>
        <dbReference type="EMBL" id="ORZ21435.1"/>
    </source>
</evidence>
<comment type="caution">
    <text evidence="2">The sequence shown here is derived from an EMBL/GenBank/DDBJ whole genome shotgun (WGS) entry which is preliminary data.</text>
</comment>
<evidence type="ECO:0000256" key="1">
    <source>
        <dbReference type="SAM" id="MobiDB-lite"/>
    </source>
</evidence>